<reference evidence="2 3" key="1">
    <citation type="submission" date="2017-01" db="EMBL/GenBank/DDBJ databases">
        <authorList>
            <person name="Varghese N."/>
            <person name="Submissions S."/>
        </authorList>
    </citation>
    <scope>NUCLEOTIDE SEQUENCE [LARGE SCALE GENOMIC DNA]</scope>
    <source>
        <strain evidence="2 3">DSM 22782</strain>
    </source>
</reference>
<protein>
    <submittedName>
        <fullName evidence="2">Uncharacterized protein</fullName>
    </submittedName>
</protein>
<dbReference type="Proteomes" id="UP000199777">
    <property type="component" value="Unassembled WGS sequence"/>
</dbReference>
<gene>
    <name evidence="2" type="ORF">SAMN05421758_103280</name>
</gene>
<dbReference type="RefSeq" id="WP_076570608.1">
    <property type="nucleotide sequence ID" value="NZ_FTOK01000003.1"/>
</dbReference>
<proteinExistence type="predicted"/>
<dbReference type="EMBL" id="FTOK01000003">
    <property type="protein sequence ID" value="SIS66831.1"/>
    <property type="molecule type" value="Genomic_DNA"/>
</dbReference>
<comment type="caution">
    <text evidence="2">The sequence shown here is derived from an EMBL/GenBank/DDBJ whole genome shotgun (WGS) entry which is preliminary data.</text>
</comment>
<accession>A0ABY1KQX8</accession>
<evidence type="ECO:0000313" key="2">
    <source>
        <dbReference type="EMBL" id="SIS66831.1"/>
    </source>
</evidence>
<evidence type="ECO:0000256" key="1">
    <source>
        <dbReference type="SAM" id="MobiDB-lite"/>
    </source>
</evidence>
<feature type="region of interest" description="Disordered" evidence="1">
    <location>
        <begin position="42"/>
        <end position="61"/>
    </location>
</feature>
<name>A0ABY1KQX8_9BACI</name>
<organism evidence="2 3">
    <name type="scientific">Salimicrobium salexigens</name>
    <dbReference type="NCBI Taxonomy" id="908941"/>
    <lineage>
        <taxon>Bacteria</taxon>
        <taxon>Bacillati</taxon>
        <taxon>Bacillota</taxon>
        <taxon>Bacilli</taxon>
        <taxon>Bacillales</taxon>
        <taxon>Bacillaceae</taxon>
        <taxon>Salimicrobium</taxon>
    </lineage>
</organism>
<evidence type="ECO:0000313" key="3">
    <source>
        <dbReference type="Proteomes" id="UP000199777"/>
    </source>
</evidence>
<sequence length="196" mass="22318">MLKLLVKWGEWGEFIIKKSIKYLKLLMFLGILLLAVGCSNSGETDNNSNGNDEESQSKGEENVQAVLENLFTGPSEEQEELMTGNVENLGEKLNEYRQENFEPHLSESFFEKFVNTNGPLMFLLIAQPNYVMEVEEIVIEEDGSDYNFTVTVAYTDQESEETKTIDVEGTAYTNEQGELTSIEYMNVDEFRSAMEQ</sequence>
<keyword evidence="3" id="KW-1185">Reference proteome</keyword>